<feature type="region of interest" description="Disordered" evidence="7">
    <location>
        <begin position="1"/>
        <end position="194"/>
    </location>
</feature>
<dbReference type="InterPro" id="IPR002068">
    <property type="entry name" value="A-crystallin/Hsp20_dom"/>
</dbReference>
<evidence type="ECO:0000256" key="1">
    <source>
        <dbReference type="ARBA" id="ARBA00023015"/>
    </source>
</evidence>
<protein>
    <recommendedName>
        <fullName evidence="11">ARID domain-containing protein</fullName>
    </recommendedName>
</protein>
<dbReference type="PANTHER" id="PTHR15348">
    <property type="entry name" value="AT-RICH INTERACTIVE DOMAIN-CONTAINING PROTEIN ARID DOMAIN- CONTAINING PROTEIN DEAD RINGER PROTEIN B-CELL REGULATOR OF IGH TRANSCRIPTION BRIGHT"/>
    <property type="match status" value="1"/>
</dbReference>
<feature type="compositionally biased region" description="Low complexity" evidence="7">
    <location>
        <begin position="12"/>
        <end position="26"/>
    </location>
</feature>
<dbReference type="KEGG" id="egr:104419058"/>
<dbReference type="SMART" id="SM01014">
    <property type="entry name" value="ARID"/>
    <property type="match status" value="1"/>
</dbReference>
<dbReference type="OrthoDB" id="338531at2759"/>
<feature type="compositionally biased region" description="Acidic residues" evidence="7">
    <location>
        <begin position="182"/>
        <end position="194"/>
    </location>
</feature>
<dbReference type="Pfam" id="PF01388">
    <property type="entry name" value="ARID"/>
    <property type="match status" value="1"/>
</dbReference>
<proteinExistence type="inferred from homology"/>
<feature type="compositionally biased region" description="Low complexity" evidence="7">
    <location>
        <begin position="70"/>
        <end position="79"/>
    </location>
</feature>
<dbReference type="PROSITE" id="PS01031">
    <property type="entry name" value="SHSP"/>
    <property type="match status" value="1"/>
</dbReference>
<reference evidence="10" key="1">
    <citation type="submission" date="2013-07" db="EMBL/GenBank/DDBJ databases">
        <title>The genome of Eucalyptus grandis.</title>
        <authorList>
            <person name="Schmutz J."/>
            <person name="Hayes R."/>
            <person name="Myburg A."/>
            <person name="Tuskan G."/>
            <person name="Grattapaglia D."/>
            <person name="Rokhsar D.S."/>
        </authorList>
    </citation>
    <scope>NUCLEOTIDE SEQUENCE</scope>
    <source>
        <tissue evidence="10">Leaf extractions</tissue>
    </source>
</reference>
<feature type="domain" description="ARID" evidence="9">
    <location>
        <begin position="192"/>
        <end position="283"/>
    </location>
</feature>
<dbReference type="SUPFAM" id="SSF49764">
    <property type="entry name" value="HSP20-like chaperones"/>
    <property type="match status" value="1"/>
</dbReference>
<dbReference type="PANTHER" id="PTHR15348:SF19">
    <property type="entry name" value="ARID DOMAIN-CONTAINING PROTEIN"/>
    <property type="match status" value="1"/>
</dbReference>
<evidence type="ECO:0000313" key="10">
    <source>
        <dbReference type="EMBL" id="KCW55695.1"/>
    </source>
</evidence>
<sequence>MDDGGGARTPEETAAAAGVEGGPEQCEGGGGAAREELPAEGECGDGSPSQGAPDASAPAEPAEADEADAGRGNAEAPAGANGGGVSEPAGEDARVDAGADEPHVAVGNGSGDAEPSNQGESAEDERIEKEPKDGAAEKDRAFVPKAEASNKQVLKREIDAEIDPRREAEMKSSEPRFSWETQYDDGDESGTEEEQYSFRKEVETFYKGRSLEFKAPKFYKEELNLLKLYRAVVKLGGYEQVTSCKLWRQVGAPFRPPKTCTTVSWTFRNFYEKALLEYEKYRLQCGELPYLEYDNSIPKGENQVGGNHISQASTSGRALRDAAARAMQGWHSQSPVNAEDGKPSFSQKSDKQIKSGLLKRKKTPSPGNTVHVARAKAPKPQLNSIVIDVGPPADWVKINVYKINECFEVYALVPGLLREEVHVQSDPAGRLIISGQPQQLDNPWGVTPFKKVVSLPSRIDPHQTSAVVTLNGQLFVRVPCEQKDL</sequence>
<dbReference type="eggNOG" id="KOG2744">
    <property type="taxonomic scope" value="Eukaryota"/>
</dbReference>
<feature type="compositionally biased region" description="Low complexity" evidence="7">
    <location>
        <begin position="51"/>
        <end position="61"/>
    </location>
</feature>
<dbReference type="FunFam" id="1.10.150.60:FF:000018">
    <property type="entry name" value="AT-rich interactive domain-containing protein 3"/>
    <property type="match status" value="1"/>
</dbReference>
<dbReference type="GO" id="GO:0005634">
    <property type="term" value="C:nucleus"/>
    <property type="evidence" value="ECO:0000318"/>
    <property type="project" value="GO_Central"/>
</dbReference>
<keyword evidence="3" id="KW-0804">Transcription</keyword>
<dbReference type="Gramene" id="KCW55695">
    <property type="protein sequence ID" value="KCW55695"/>
    <property type="gene ID" value="EUGRSUZ_I01546"/>
</dbReference>
<name>A0A059AQI8_EUCGR</name>
<dbReference type="FunFam" id="2.60.40.790:FF:000014">
    <property type="entry name" value="AT-rich interactive domain-containing protein 3"/>
    <property type="match status" value="1"/>
</dbReference>
<keyword evidence="4" id="KW-0539">Nucleus</keyword>
<keyword evidence="1" id="KW-0805">Transcription regulation</keyword>
<dbReference type="CDD" id="cd16100">
    <property type="entry name" value="ARID"/>
    <property type="match status" value="1"/>
</dbReference>
<dbReference type="CDD" id="cd00298">
    <property type="entry name" value="ACD_sHsps_p23-like"/>
    <property type="match status" value="1"/>
</dbReference>
<dbReference type="InterPro" id="IPR008978">
    <property type="entry name" value="HSP20-like_chaperone"/>
</dbReference>
<dbReference type="PROSITE" id="PS51011">
    <property type="entry name" value="ARID"/>
    <property type="match status" value="1"/>
</dbReference>
<evidence type="ECO:0000256" key="2">
    <source>
        <dbReference type="ARBA" id="ARBA00023125"/>
    </source>
</evidence>
<feature type="region of interest" description="Disordered" evidence="7">
    <location>
        <begin position="329"/>
        <end position="369"/>
    </location>
</feature>
<dbReference type="GO" id="GO:0006357">
    <property type="term" value="P:regulation of transcription by RNA polymerase II"/>
    <property type="evidence" value="ECO:0000318"/>
    <property type="project" value="GO_Central"/>
</dbReference>
<dbReference type="InterPro" id="IPR001606">
    <property type="entry name" value="ARID_dom"/>
</dbReference>
<evidence type="ECO:0000256" key="5">
    <source>
        <dbReference type="PROSITE-ProRule" id="PRU00285"/>
    </source>
</evidence>
<evidence type="ECO:0008006" key="11">
    <source>
        <dbReference type="Google" id="ProtNLM"/>
    </source>
</evidence>
<comment type="similarity">
    <text evidence="5 6">Belongs to the small heat shock protein (HSP20) family.</text>
</comment>
<dbReference type="GO" id="GO:0003677">
    <property type="term" value="F:DNA binding"/>
    <property type="evidence" value="ECO:0000318"/>
    <property type="project" value="GO_Central"/>
</dbReference>
<dbReference type="OMA" id="SQVGIHA"/>
<dbReference type="STRING" id="71139.A0A059AQI8"/>
<dbReference type="AlphaFoldDB" id="A0A059AQI8"/>
<evidence type="ECO:0000259" key="8">
    <source>
        <dbReference type="PROSITE" id="PS01031"/>
    </source>
</evidence>
<dbReference type="Pfam" id="PF00011">
    <property type="entry name" value="HSP20"/>
    <property type="match status" value="1"/>
</dbReference>
<feature type="domain" description="SHSP" evidence="8">
    <location>
        <begin position="384"/>
        <end position="485"/>
    </location>
</feature>
<dbReference type="InterPro" id="IPR036431">
    <property type="entry name" value="ARID_dom_sf"/>
</dbReference>
<feature type="compositionally biased region" description="Basic and acidic residues" evidence="7">
    <location>
        <begin position="154"/>
        <end position="174"/>
    </location>
</feature>
<dbReference type="Gene3D" id="1.10.150.60">
    <property type="entry name" value="ARID DNA-binding domain"/>
    <property type="match status" value="1"/>
</dbReference>
<evidence type="ECO:0000259" key="9">
    <source>
        <dbReference type="PROSITE" id="PS51011"/>
    </source>
</evidence>
<evidence type="ECO:0000256" key="4">
    <source>
        <dbReference type="ARBA" id="ARBA00023242"/>
    </source>
</evidence>
<feature type="compositionally biased region" description="Basic and acidic residues" evidence="7">
    <location>
        <begin position="91"/>
        <end position="103"/>
    </location>
</feature>
<feature type="compositionally biased region" description="Basic and acidic residues" evidence="7">
    <location>
        <begin position="124"/>
        <end position="142"/>
    </location>
</feature>
<dbReference type="InParanoid" id="A0A059AQI8"/>
<dbReference type="SMART" id="SM00501">
    <property type="entry name" value="BRIGHT"/>
    <property type="match status" value="1"/>
</dbReference>
<dbReference type="EMBL" id="KK198761">
    <property type="protein sequence ID" value="KCW55695.1"/>
    <property type="molecule type" value="Genomic_DNA"/>
</dbReference>
<keyword evidence="2" id="KW-0238">DNA-binding</keyword>
<gene>
    <name evidence="10" type="ORF">EUGRSUZ_I01546</name>
</gene>
<evidence type="ECO:0000256" key="7">
    <source>
        <dbReference type="SAM" id="MobiDB-lite"/>
    </source>
</evidence>
<accession>A0A059AQI8</accession>
<dbReference type="Gene3D" id="2.60.40.790">
    <property type="match status" value="1"/>
</dbReference>
<evidence type="ECO:0000256" key="6">
    <source>
        <dbReference type="RuleBase" id="RU003616"/>
    </source>
</evidence>
<organism evidence="10">
    <name type="scientific">Eucalyptus grandis</name>
    <name type="common">Flooded gum</name>
    <dbReference type="NCBI Taxonomy" id="71139"/>
    <lineage>
        <taxon>Eukaryota</taxon>
        <taxon>Viridiplantae</taxon>
        <taxon>Streptophyta</taxon>
        <taxon>Embryophyta</taxon>
        <taxon>Tracheophyta</taxon>
        <taxon>Spermatophyta</taxon>
        <taxon>Magnoliopsida</taxon>
        <taxon>eudicotyledons</taxon>
        <taxon>Gunneridae</taxon>
        <taxon>Pentapetalae</taxon>
        <taxon>rosids</taxon>
        <taxon>malvids</taxon>
        <taxon>Myrtales</taxon>
        <taxon>Myrtaceae</taxon>
        <taxon>Myrtoideae</taxon>
        <taxon>Eucalypteae</taxon>
        <taxon>Eucalyptus</taxon>
    </lineage>
</organism>
<dbReference type="SUPFAM" id="SSF46774">
    <property type="entry name" value="ARID-like"/>
    <property type="match status" value="1"/>
</dbReference>
<dbReference type="InterPro" id="IPR045147">
    <property type="entry name" value="ARI3A/B/C"/>
</dbReference>
<evidence type="ECO:0000256" key="3">
    <source>
        <dbReference type="ARBA" id="ARBA00023163"/>
    </source>
</evidence>